<proteinExistence type="predicted"/>
<feature type="region of interest" description="Disordered" evidence="1">
    <location>
        <begin position="1"/>
        <end position="67"/>
    </location>
</feature>
<protein>
    <submittedName>
        <fullName evidence="2">Uncharacterized protein</fullName>
    </submittedName>
</protein>
<evidence type="ECO:0000313" key="2">
    <source>
        <dbReference type="EMBL" id="QRC93711.1"/>
    </source>
</evidence>
<feature type="compositionally biased region" description="Basic and acidic residues" evidence="1">
    <location>
        <begin position="20"/>
        <end position="30"/>
    </location>
</feature>
<dbReference type="OrthoDB" id="3747906at2759"/>
<accession>A0A7U2EVT1</accession>
<dbReference type="AlphaFoldDB" id="A0A7U2EVT1"/>
<sequence length="112" mass="12367">MTPPRSSNRPNNASASKVAGRQDTRNSEEHDGMDEIVASGDVCISDADHDDQEESQEETQSKSAEELLSTMVVGARKRHVAKKKKVIESYSTTAETIETSIDTLFDEHEEKS</sequence>
<feature type="compositionally biased region" description="Low complexity" evidence="1">
    <location>
        <begin position="1"/>
        <end position="16"/>
    </location>
</feature>
<dbReference type="EMBL" id="CP069025">
    <property type="protein sequence ID" value="QRC93711.1"/>
    <property type="molecule type" value="Genomic_DNA"/>
</dbReference>
<reference evidence="3" key="1">
    <citation type="journal article" date="2021" name="BMC Genomics">
        <title>Chromosome-level genome assembly and manually-curated proteome of model necrotroph Parastagonospora nodorum Sn15 reveals a genome-wide trove of candidate effector homologs, and redundancy of virulence-related functions within an accessory chromosome.</title>
        <authorList>
            <person name="Bertazzoni S."/>
            <person name="Jones D.A.B."/>
            <person name="Phan H.T."/>
            <person name="Tan K.-C."/>
            <person name="Hane J.K."/>
        </authorList>
    </citation>
    <scope>NUCLEOTIDE SEQUENCE [LARGE SCALE GENOMIC DNA]</scope>
    <source>
        <strain evidence="3">SN15 / ATCC MYA-4574 / FGSC 10173)</strain>
    </source>
</reference>
<organism evidence="2 3">
    <name type="scientific">Phaeosphaeria nodorum (strain SN15 / ATCC MYA-4574 / FGSC 10173)</name>
    <name type="common">Glume blotch fungus</name>
    <name type="synonym">Parastagonospora nodorum</name>
    <dbReference type="NCBI Taxonomy" id="321614"/>
    <lineage>
        <taxon>Eukaryota</taxon>
        <taxon>Fungi</taxon>
        <taxon>Dikarya</taxon>
        <taxon>Ascomycota</taxon>
        <taxon>Pezizomycotina</taxon>
        <taxon>Dothideomycetes</taxon>
        <taxon>Pleosporomycetidae</taxon>
        <taxon>Pleosporales</taxon>
        <taxon>Pleosporineae</taxon>
        <taxon>Phaeosphaeriaceae</taxon>
        <taxon>Parastagonospora</taxon>
    </lineage>
</organism>
<evidence type="ECO:0000256" key="1">
    <source>
        <dbReference type="SAM" id="MobiDB-lite"/>
    </source>
</evidence>
<name>A0A7U2EVT1_PHANO</name>
<feature type="compositionally biased region" description="Acidic residues" evidence="1">
    <location>
        <begin position="48"/>
        <end position="57"/>
    </location>
</feature>
<dbReference type="Proteomes" id="UP000663193">
    <property type="component" value="Chromosome 3"/>
</dbReference>
<evidence type="ECO:0000313" key="3">
    <source>
        <dbReference type="Proteomes" id="UP000663193"/>
    </source>
</evidence>
<gene>
    <name evidence="2" type="ORF">JI435_039070</name>
</gene>
<dbReference type="VEuPathDB" id="FungiDB:JI435_039070"/>
<keyword evidence="3" id="KW-1185">Reference proteome</keyword>